<proteinExistence type="predicted"/>
<reference evidence="1 2" key="1">
    <citation type="journal article" date="2016" name="Genome Announc.">
        <title>Complete Genome and Plasmid Sequences for Rhodococcus fascians D188 and Draft Sequences for Rhodococcus Isolates PBTS 1 and PBTS 2.</title>
        <authorList>
            <person name="Stamler R.A."/>
            <person name="Vereecke D."/>
            <person name="Zhang Y."/>
            <person name="Schilkey F."/>
            <person name="Devitt N."/>
            <person name="Randall J.J."/>
        </authorList>
    </citation>
    <scope>NUCLEOTIDE SEQUENCE [LARGE SCALE GENOMIC DNA]</scope>
    <source>
        <strain evidence="1 2">PBTS2</strain>
    </source>
</reference>
<organism evidence="1 2">
    <name type="scientific">Rhodococcoides fascians</name>
    <name type="common">Rhodococcus fascians</name>
    <dbReference type="NCBI Taxonomy" id="1828"/>
    <lineage>
        <taxon>Bacteria</taxon>
        <taxon>Bacillati</taxon>
        <taxon>Actinomycetota</taxon>
        <taxon>Actinomycetes</taxon>
        <taxon>Mycobacteriales</taxon>
        <taxon>Nocardiaceae</taxon>
        <taxon>Rhodococcoides</taxon>
    </lineage>
</organism>
<dbReference type="KEGG" id="rhs:A3Q41_02556"/>
<gene>
    <name evidence="1" type="ORF">A3Q41_02556</name>
</gene>
<keyword evidence="2" id="KW-1185">Reference proteome</keyword>
<name>A0A143QL14_RHOFA</name>
<dbReference type="RefSeq" id="WP_069973082.1">
    <property type="nucleotide sequence ID" value="NZ_CP015220.1"/>
</dbReference>
<evidence type="ECO:0000313" key="2">
    <source>
        <dbReference type="Proteomes" id="UP000076038"/>
    </source>
</evidence>
<dbReference type="Proteomes" id="UP000076038">
    <property type="component" value="Chromosome"/>
</dbReference>
<accession>A0A143QL14</accession>
<dbReference type="PATRIC" id="fig|1653479.3.peg.2588"/>
<dbReference type="EMBL" id="CP015220">
    <property type="protein sequence ID" value="AMY23855.1"/>
    <property type="molecule type" value="Genomic_DNA"/>
</dbReference>
<sequence>MKIEPTPNQHVAHATTLAIVRMKTIEAFRTRGMVVHREDATTLGAESGARFPLDNVFARCSGAPRSAWDGIIGGHVQVMIEAMRESAPAFIAGLSDDEFYSKLRERVVAPCVLESVGSYSYSVPLLAAPDAPRRVLNLSSPNRALTLSDSHFEGRDIDAAWAAGRKNTAAIEFEGAQLLEREGVCIEVLDGDSIYLASKIADMTTLISSHLGECLYGVLFAVPNAYEFAFHRPRDADDAVAAATALAELADVFSRDTPSPLSRSVFFWRDGEYCDVTHGPTGIFTSALTELRARAA</sequence>
<evidence type="ECO:0000313" key="1">
    <source>
        <dbReference type="EMBL" id="AMY23855.1"/>
    </source>
</evidence>
<protein>
    <submittedName>
        <fullName evidence="1">Uncharacterized protein</fullName>
    </submittedName>
</protein>
<reference evidence="2" key="2">
    <citation type="submission" date="2016-04" db="EMBL/GenBank/DDBJ databases">
        <title>Complete Genome and Plasmid Sequences for Rhodococcus fascians D188 and Draft Sequences for Rhodococcus spp. Isolates PBTS 1 and PBTS 2.</title>
        <authorList>
            <person name="Stamer R."/>
            <person name="Vereecke D."/>
            <person name="Zhang Y."/>
            <person name="Schilkey F."/>
            <person name="Devitt N."/>
            <person name="Randall J."/>
        </authorList>
    </citation>
    <scope>NUCLEOTIDE SEQUENCE [LARGE SCALE GENOMIC DNA]</scope>
    <source>
        <strain evidence="2">PBTS2</strain>
    </source>
</reference>
<dbReference type="AlphaFoldDB" id="A0A143QL14"/>